<dbReference type="OrthoDB" id="10629900at2759"/>
<gene>
    <name evidence="1" type="ORF">AC579_8067</name>
</gene>
<reference evidence="1 2" key="1">
    <citation type="submission" date="2015-07" db="EMBL/GenBank/DDBJ databases">
        <title>Comparative genomics of the Sigatoka disease complex on banana suggests a link between parallel evolutionary changes in Pseudocercospora fijiensis and Pseudocercospora eumusae and increased virulence on the banana host.</title>
        <authorList>
            <person name="Chang T.-C."/>
            <person name="Salvucci A."/>
            <person name="Crous P.W."/>
            <person name="Stergiopoulos I."/>
        </authorList>
    </citation>
    <scope>NUCLEOTIDE SEQUENCE [LARGE SCALE GENOMIC DNA]</scope>
    <source>
        <strain evidence="1 2">CBS 116634</strain>
    </source>
</reference>
<accession>A0A139HS16</accession>
<keyword evidence="2" id="KW-1185">Reference proteome</keyword>
<protein>
    <submittedName>
        <fullName evidence="1">Uncharacterized protein</fullName>
    </submittedName>
</protein>
<sequence length="189" mass="20786">MAARIYEAMSSLASVFNVVSHQGIDPRLRQLNGAGNMVPIECPRLRLEFEPSQVGYGADGLQLVANAQGHRVKRGAGYGRSLRLMELATIGDLMLPASRCHQGAGPCWEEYTGSSIAGLPSVAVCEMLRCAEMIRKSRDADYNAQCWVMSPLRLFYTIVEKEVMREVGQGHIIIIIIIKALFAPHSIQV</sequence>
<name>A0A139HS16_9PEZI</name>
<evidence type="ECO:0000313" key="2">
    <source>
        <dbReference type="Proteomes" id="UP000073492"/>
    </source>
</evidence>
<organism evidence="1 2">
    <name type="scientific">Pseudocercospora musae</name>
    <dbReference type="NCBI Taxonomy" id="113226"/>
    <lineage>
        <taxon>Eukaryota</taxon>
        <taxon>Fungi</taxon>
        <taxon>Dikarya</taxon>
        <taxon>Ascomycota</taxon>
        <taxon>Pezizomycotina</taxon>
        <taxon>Dothideomycetes</taxon>
        <taxon>Dothideomycetidae</taxon>
        <taxon>Mycosphaerellales</taxon>
        <taxon>Mycosphaerellaceae</taxon>
        <taxon>Pseudocercospora</taxon>
    </lineage>
</organism>
<proteinExistence type="predicted"/>
<evidence type="ECO:0000313" key="1">
    <source>
        <dbReference type="EMBL" id="KXT05284.1"/>
    </source>
</evidence>
<comment type="caution">
    <text evidence="1">The sequence shown here is derived from an EMBL/GenBank/DDBJ whole genome shotgun (WGS) entry which is preliminary data.</text>
</comment>
<dbReference type="EMBL" id="LFZO01000572">
    <property type="protein sequence ID" value="KXT05284.1"/>
    <property type="molecule type" value="Genomic_DNA"/>
</dbReference>
<dbReference type="Proteomes" id="UP000073492">
    <property type="component" value="Unassembled WGS sequence"/>
</dbReference>
<dbReference type="AlphaFoldDB" id="A0A139HS16"/>